<gene>
    <name evidence="1" type="ordered locus">Lbys_0154</name>
</gene>
<evidence type="ECO:0000313" key="2">
    <source>
        <dbReference type="Proteomes" id="UP000007435"/>
    </source>
</evidence>
<sequence length="89" mass="10260">MDTENNTYPTLQFPASELSAFSVATNFFSISLKNGEVIHFTPDDMEAFYNWLIKQGVRDIRNDILEEKRTSVAVKSVGGWKGLFQRKRR</sequence>
<reference evidence="1 2" key="2">
    <citation type="journal article" date="2011" name="Stand. Genomic Sci.">
        <title>Complete genome sequence of Leadbetterella byssophila type strain (4M15).</title>
        <authorList>
            <person name="Abt B."/>
            <person name="Teshima H."/>
            <person name="Lucas S."/>
            <person name="Lapidus A."/>
            <person name="Del Rio T.G."/>
            <person name="Nolan M."/>
            <person name="Tice H."/>
            <person name="Cheng J.F."/>
            <person name="Pitluck S."/>
            <person name="Liolios K."/>
            <person name="Pagani I."/>
            <person name="Ivanova N."/>
            <person name="Mavromatis K."/>
            <person name="Pati A."/>
            <person name="Tapia R."/>
            <person name="Han C."/>
            <person name="Goodwin L."/>
            <person name="Chen A."/>
            <person name="Palaniappan K."/>
            <person name="Land M."/>
            <person name="Hauser L."/>
            <person name="Chang Y.J."/>
            <person name="Jeffries C.D."/>
            <person name="Rohde M."/>
            <person name="Goker M."/>
            <person name="Tindall B.J."/>
            <person name="Detter J.C."/>
            <person name="Woyke T."/>
            <person name="Bristow J."/>
            <person name="Eisen J.A."/>
            <person name="Markowitz V."/>
            <person name="Hugenholtz P."/>
            <person name="Klenk H.P."/>
            <person name="Kyrpides N.C."/>
        </authorList>
    </citation>
    <scope>NUCLEOTIDE SEQUENCE [LARGE SCALE GENOMIC DNA]</scope>
    <source>
        <strain evidence="2">DSM 17132 / JCM 16389 / KACC 11308 / NBRC 106382 / 4M15</strain>
    </source>
</reference>
<protein>
    <submittedName>
        <fullName evidence="1">Uncharacterized protein</fullName>
    </submittedName>
</protein>
<dbReference type="HOGENOM" id="CLU_2450928_0_0_10"/>
<dbReference type="EMBL" id="CP002305">
    <property type="protein sequence ID" value="ADQ15949.1"/>
    <property type="molecule type" value="Genomic_DNA"/>
</dbReference>
<dbReference type="RefSeq" id="WP_013407004.1">
    <property type="nucleotide sequence ID" value="NC_014655.1"/>
</dbReference>
<dbReference type="eggNOG" id="ENOG50347DX">
    <property type="taxonomic scope" value="Bacteria"/>
</dbReference>
<reference key="1">
    <citation type="submission" date="2010-11" db="EMBL/GenBank/DDBJ databases">
        <title>The complete genome of Leadbetterella byssophila DSM 17132.</title>
        <authorList>
            <consortium name="US DOE Joint Genome Institute (JGI-PGF)"/>
            <person name="Lucas S."/>
            <person name="Copeland A."/>
            <person name="Lapidus A."/>
            <person name="Glavina del Rio T."/>
            <person name="Dalin E."/>
            <person name="Tice H."/>
            <person name="Bruce D."/>
            <person name="Goodwin L."/>
            <person name="Pitluck S."/>
            <person name="Kyrpides N."/>
            <person name="Mavromatis K."/>
            <person name="Ivanova N."/>
            <person name="Teshima H."/>
            <person name="Brettin T."/>
            <person name="Detter J.C."/>
            <person name="Han C."/>
            <person name="Tapia R."/>
            <person name="Land M."/>
            <person name="Hauser L."/>
            <person name="Markowitz V."/>
            <person name="Cheng J.-F."/>
            <person name="Hugenholtz P."/>
            <person name="Woyke T."/>
            <person name="Wu D."/>
            <person name="Tindall B."/>
            <person name="Pomrenke H.G."/>
            <person name="Brambilla E."/>
            <person name="Klenk H.-P."/>
            <person name="Eisen J.A."/>
        </authorList>
    </citation>
    <scope>NUCLEOTIDE SEQUENCE [LARGE SCALE GENOMIC DNA]</scope>
    <source>
        <strain>DSM 17132</strain>
    </source>
</reference>
<dbReference type="AlphaFoldDB" id="E4RTD5"/>
<organism evidence="1 2">
    <name type="scientific">Leadbetterella byssophila (strain DSM 17132 / JCM 16389 / KACC 11308 / NBRC 106382 / 4M15)</name>
    <dbReference type="NCBI Taxonomy" id="649349"/>
    <lineage>
        <taxon>Bacteria</taxon>
        <taxon>Pseudomonadati</taxon>
        <taxon>Bacteroidota</taxon>
        <taxon>Cytophagia</taxon>
        <taxon>Cytophagales</taxon>
        <taxon>Leadbetterellaceae</taxon>
        <taxon>Leadbetterella</taxon>
    </lineage>
</organism>
<name>E4RTD5_LEAB4</name>
<keyword evidence="2" id="KW-1185">Reference proteome</keyword>
<proteinExistence type="predicted"/>
<dbReference type="OrthoDB" id="795906at2"/>
<dbReference type="KEGG" id="lby:Lbys_0154"/>
<dbReference type="STRING" id="649349.Lbys_0154"/>
<evidence type="ECO:0000313" key="1">
    <source>
        <dbReference type="EMBL" id="ADQ15949.1"/>
    </source>
</evidence>
<dbReference type="Proteomes" id="UP000007435">
    <property type="component" value="Chromosome"/>
</dbReference>
<accession>E4RTD5</accession>